<proteinExistence type="predicted"/>
<dbReference type="InterPro" id="IPR032623">
    <property type="entry name" value="FecR_N"/>
</dbReference>
<evidence type="ECO:0000259" key="3">
    <source>
        <dbReference type="Pfam" id="PF16220"/>
    </source>
</evidence>
<dbReference type="PANTHER" id="PTHR30273">
    <property type="entry name" value="PERIPLASMIC SIGNAL SENSOR AND SIGMA FACTOR ACTIVATOR FECR-RELATED"/>
    <property type="match status" value="1"/>
</dbReference>
<protein>
    <submittedName>
        <fullName evidence="4">FecR family protein</fullName>
    </submittedName>
</protein>
<dbReference type="PANTHER" id="PTHR30273:SF2">
    <property type="entry name" value="PROTEIN FECR"/>
    <property type="match status" value="1"/>
</dbReference>
<organism evidence="4 5">
    <name type="scientific">Nitrosomonas oligotropha</name>
    <dbReference type="NCBI Taxonomy" id="42354"/>
    <lineage>
        <taxon>Bacteria</taxon>
        <taxon>Pseudomonadati</taxon>
        <taxon>Pseudomonadota</taxon>
        <taxon>Betaproteobacteria</taxon>
        <taxon>Nitrosomonadales</taxon>
        <taxon>Nitrosomonadaceae</taxon>
        <taxon>Nitrosomonas</taxon>
    </lineage>
</organism>
<comment type="caution">
    <text evidence="4">The sequence shown here is derived from an EMBL/GenBank/DDBJ whole genome shotgun (WGS) entry which is preliminary data.</text>
</comment>
<evidence type="ECO:0000313" key="4">
    <source>
        <dbReference type="EMBL" id="TXI30433.1"/>
    </source>
</evidence>
<feature type="domain" description="FecR protein" evidence="2">
    <location>
        <begin position="108"/>
        <end position="199"/>
    </location>
</feature>
<dbReference type="Gene3D" id="2.60.120.1440">
    <property type="match status" value="1"/>
</dbReference>
<dbReference type="Pfam" id="PF16220">
    <property type="entry name" value="DUF4880"/>
    <property type="match status" value="1"/>
</dbReference>
<dbReference type="InterPro" id="IPR012373">
    <property type="entry name" value="Ferrdict_sens_TM"/>
</dbReference>
<keyword evidence="1" id="KW-0812">Transmembrane</keyword>
<gene>
    <name evidence="4" type="ORF">E6Q60_01465</name>
</gene>
<dbReference type="GO" id="GO:0016989">
    <property type="term" value="F:sigma factor antagonist activity"/>
    <property type="evidence" value="ECO:0007669"/>
    <property type="project" value="TreeGrafter"/>
</dbReference>
<keyword evidence="1" id="KW-0472">Membrane</keyword>
<dbReference type="InterPro" id="IPR006860">
    <property type="entry name" value="FecR"/>
</dbReference>
<reference evidence="4 5" key="1">
    <citation type="submission" date="2018-09" db="EMBL/GenBank/DDBJ databases">
        <title>Metagenome Assembled Genomes from an Advanced Water Purification Facility.</title>
        <authorList>
            <person name="Stamps B.W."/>
            <person name="Spear J.R."/>
        </authorList>
    </citation>
    <scope>NUCLEOTIDE SEQUENCE [LARGE SCALE GENOMIC DNA]</scope>
    <source>
        <strain evidence="4">Bin_54_1</strain>
    </source>
</reference>
<evidence type="ECO:0000313" key="5">
    <source>
        <dbReference type="Proteomes" id="UP000321055"/>
    </source>
</evidence>
<name>A0A5C7W0N8_9PROT</name>
<dbReference type="EMBL" id="SSFX01000014">
    <property type="protein sequence ID" value="TXI30433.1"/>
    <property type="molecule type" value="Genomic_DNA"/>
</dbReference>
<evidence type="ECO:0000259" key="2">
    <source>
        <dbReference type="Pfam" id="PF04773"/>
    </source>
</evidence>
<sequence>MEQPQHKQIKQSFDQNPLTEQAAAWFLCIQQGDCSDADQKAFEAWLAEDEAHRNEYQQYVRLWQSLDQLDHKPSRSSRKKSRFTIAWAILLMMVSGSLHWLTQYEELITTSIGEQHQIVLQNGTIIDVNTDTVLRMELLGLTRQIIIEQGEASFKVKNEPFRSFVVHSGNGTLRDIGTKFNVVRRGDRTTVAVLEGTVEVKLNNPAGAMKMLHGGQQLTYSSHDLSDISAVDAESTVAWRKNRLIFRDTPLDEVIHQINRYHLRPVRLGESQLNALKVSGEFNAADRAGLIQALKVLFPLQSIEQDEMTVLLSDRDK</sequence>
<feature type="transmembrane region" description="Helical" evidence="1">
    <location>
        <begin position="83"/>
        <end position="101"/>
    </location>
</feature>
<dbReference type="PIRSF" id="PIRSF018266">
    <property type="entry name" value="FecR"/>
    <property type="match status" value="1"/>
</dbReference>
<feature type="domain" description="FecR N-terminal" evidence="3">
    <location>
        <begin position="20"/>
        <end position="61"/>
    </location>
</feature>
<keyword evidence="1" id="KW-1133">Transmembrane helix</keyword>
<dbReference type="Pfam" id="PF04773">
    <property type="entry name" value="FecR"/>
    <property type="match status" value="1"/>
</dbReference>
<dbReference type="Gene3D" id="3.55.50.30">
    <property type="match status" value="1"/>
</dbReference>
<evidence type="ECO:0000256" key="1">
    <source>
        <dbReference type="SAM" id="Phobius"/>
    </source>
</evidence>
<accession>A0A5C7W0N8</accession>
<dbReference type="AlphaFoldDB" id="A0A5C7W0N8"/>
<dbReference type="Proteomes" id="UP000321055">
    <property type="component" value="Unassembled WGS sequence"/>
</dbReference>